<dbReference type="Proteomes" id="UP000095512">
    <property type="component" value="Unassembled WGS sequence"/>
</dbReference>
<dbReference type="AlphaFoldDB" id="A0A174S6U4"/>
<dbReference type="Pfam" id="PF20283">
    <property type="entry name" value="CTD7"/>
    <property type="match status" value="1"/>
</dbReference>
<dbReference type="RefSeq" id="WP_057572778.1">
    <property type="nucleotide sequence ID" value="NZ_CZAB01000063.1"/>
</dbReference>
<evidence type="ECO:0000259" key="1">
    <source>
        <dbReference type="Pfam" id="PF20283"/>
    </source>
</evidence>
<accession>A0A174S6U4</accession>
<name>A0A174S6U4_9FIRM</name>
<organism evidence="2 3">
    <name type="scientific">Enterocloster clostridioformis</name>
    <dbReference type="NCBI Taxonomy" id="1531"/>
    <lineage>
        <taxon>Bacteria</taxon>
        <taxon>Bacillati</taxon>
        <taxon>Bacillota</taxon>
        <taxon>Clostridia</taxon>
        <taxon>Lachnospirales</taxon>
        <taxon>Lachnospiraceae</taxon>
        <taxon>Enterocloster</taxon>
    </lineage>
</organism>
<reference evidence="2 3" key="1">
    <citation type="submission" date="2015-09" db="EMBL/GenBank/DDBJ databases">
        <authorList>
            <consortium name="Pathogen Informatics"/>
        </authorList>
    </citation>
    <scope>NUCLEOTIDE SEQUENCE [LARGE SCALE GENOMIC DNA]</scope>
    <source>
        <strain evidence="2 3">2789STDY5834865</strain>
    </source>
</reference>
<evidence type="ECO:0000313" key="2">
    <source>
        <dbReference type="EMBL" id="CUP93442.1"/>
    </source>
</evidence>
<sequence length="393" mass="46014">MSNHQATEQMLGYLYQIRYALALLLKNDNPDYQISIEKFDDVAFDKDGQPVQLIQLKHHIKQKGNLTDSSADLWRTLKVWIDSLAQKPELLDSTEFLIITTAIAPKNSAAGYLRQNDRDPNTAYTKLKDVCKQSQNTAHKKYYDAFLSADQLTVKKLFEHIYIVDGASNILDVEKIVKKQIRYSCIPKYENLIYERLEGWWYKKAIEALCSEDPIFVTQNQVRSFIVSVSQEYSDENLPIDDFFDVDDLQENALSESEKIFYEQLKLICLGSHRMQNALRDYYRAFKQRAAWVRNDLLYVNELEKYEKRLIDEWDHAFGEMQDDLAEIKSLTEEEKAKAGRKLLSDIEKKDIRIRPKCEEAFVMRGSYHMLANKLKVGWHVDFFERLKGLLCT</sequence>
<feature type="domain" description="ABC-three component systems C-terminal" evidence="1">
    <location>
        <begin position="261"/>
        <end position="387"/>
    </location>
</feature>
<gene>
    <name evidence="2" type="ORF">ERS852480_04442</name>
</gene>
<protein>
    <recommendedName>
        <fullName evidence="1">ABC-three component systems C-terminal domain-containing protein</fullName>
    </recommendedName>
</protein>
<evidence type="ECO:0000313" key="3">
    <source>
        <dbReference type="Proteomes" id="UP000095512"/>
    </source>
</evidence>
<dbReference type="EMBL" id="CZAB01000063">
    <property type="protein sequence ID" value="CUP93442.1"/>
    <property type="molecule type" value="Genomic_DNA"/>
</dbReference>
<proteinExistence type="predicted"/>
<dbReference type="InterPro" id="IPR046913">
    <property type="entry name" value="ABC-3C_CTD7"/>
</dbReference>